<dbReference type="Gene3D" id="1.20.58.1290">
    <property type="entry name" value="CarD-like, C-terminal domain"/>
    <property type="match status" value="1"/>
</dbReference>
<feature type="domain" description="CarD-like/TRCF RNAP-interacting" evidence="2">
    <location>
        <begin position="2"/>
        <end position="114"/>
    </location>
</feature>
<dbReference type="InterPro" id="IPR042215">
    <property type="entry name" value="CarD-like_C"/>
</dbReference>
<dbReference type="InterPro" id="IPR003711">
    <property type="entry name" value="CarD-like/TRCF_RID"/>
</dbReference>
<evidence type="ECO:0000256" key="1">
    <source>
        <dbReference type="SAM" id="MobiDB-lite"/>
    </source>
</evidence>
<feature type="compositionally biased region" description="Acidic residues" evidence="1">
    <location>
        <begin position="188"/>
        <end position="199"/>
    </location>
</feature>
<dbReference type="Gene3D" id="2.40.10.170">
    <property type="match status" value="1"/>
</dbReference>
<sequence length="280" mass="30211">MKFKKGDTVIYPQHGACKVESISKQDPLNTGKVQDYLVLRTVIGEMTLRVPMSKVDEVGVRPPVSPDELEDLVAVLAKADPRVPSNWSRRFKNHQEKLKSGDVYQVAEVVRNLAARNRDASLSAAERTMYERARVNLISEIAPALKVTTDEAEQYLDDALAKGVLKPVKAVKAVKALAPKVEVAPKDADDDMDDDDDFMEEAKPAKAAPVKKAAAEKKPALVKEDAPAKAADVKKAAPAKAAPVKKTAAPKEKAPVKESAPAKAAPAKKAVAKKPEAKKK</sequence>
<dbReference type="AlphaFoldDB" id="A0A6J6CRN2"/>
<dbReference type="InterPro" id="IPR036101">
    <property type="entry name" value="CarD-like/TRCF_RID_sf"/>
</dbReference>
<feature type="compositionally biased region" description="Basic and acidic residues" evidence="1">
    <location>
        <begin position="213"/>
        <end position="235"/>
    </location>
</feature>
<proteinExistence type="predicted"/>
<dbReference type="PANTHER" id="PTHR38447:SF1">
    <property type="entry name" value="RNA POLYMERASE-BINDING TRANSCRIPTION FACTOR CARD"/>
    <property type="match status" value="1"/>
</dbReference>
<feature type="region of interest" description="Disordered" evidence="1">
    <location>
        <begin position="185"/>
        <end position="280"/>
    </location>
</feature>
<gene>
    <name evidence="3" type="ORF">UFOPK1421_01374</name>
</gene>
<dbReference type="SUPFAM" id="SSF141259">
    <property type="entry name" value="CarD-like"/>
    <property type="match status" value="1"/>
</dbReference>
<evidence type="ECO:0000313" key="3">
    <source>
        <dbReference type="EMBL" id="CAB4552488.1"/>
    </source>
</evidence>
<protein>
    <submittedName>
        <fullName evidence="3">Unannotated protein</fullName>
    </submittedName>
</protein>
<feature type="compositionally biased region" description="Low complexity" evidence="1">
    <location>
        <begin position="257"/>
        <end position="269"/>
    </location>
</feature>
<dbReference type="SMART" id="SM01058">
    <property type="entry name" value="CarD_TRCF"/>
    <property type="match status" value="1"/>
</dbReference>
<accession>A0A6J6CRN2</accession>
<organism evidence="3">
    <name type="scientific">freshwater metagenome</name>
    <dbReference type="NCBI Taxonomy" id="449393"/>
    <lineage>
        <taxon>unclassified sequences</taxon>
        <taxon>metagenomes</taxon>
        <taxon>ecological metagenomes</taxon>
    </lineage>
</organism>
<dbReference type="EMBL" id="CAEZSL010000188">
    <property type="protein sequence ID" value="CAB4552488.1"/>
    <property type="molecule type" value="Genomic_DNA"/>
</dbReference>
<feature type="compositionally biased region" description="Low complexity" evidence="1">
    <location>
        <begin position="236"/>
        <end position="247"/>
    </location>
</feature>
<evidence type="ECO:0000259" key="2">
    <source>
        <dbReference type="SMART" id="SM01058"/>
    </source>
</evidence>
<name>A0A6J6CRN2_9ZZZZ</name>
<dbReference type="PANTHER" id="PTHR38447">
    <property type="entry name" value="TRANSCRIPTION FACTOR YDEB-RELATED"/>
    <property type="match status" value="1"/>
</dbReference>
<feature type="compositionally biased region" description="Basic residues" evidence="1">
    <location>
        <begin position="270"/>
        <end position="280"/>
    </location>
</feature>
<dbReference type="Pfam" id="PF21095">
    <property type="entry name" value="CarD_C"/>
    <property type="match status" value="1"/>
</dbReference>
<dbReference type="InterPro" id="IPR052531">
    <property type="entry name" value="CarD-like_regulator"/>
</dbReference>
<dbReference type="InterPro" id="IPR048792">
    <property type="entry name" value="CarD_C"/>
</dbReference>
<dbReference type="GO" id="GO:0009303">
    <property type="term" value="P:rRNA transcription"/>
    <property type="evidence" value="ECO:0007669"/>
    <property type="project" value="TreeGrafter"/>
</dbReference>
<reference evidence="3" key="1">
    <citation type="submission" date="2020-05" db="EMBL/GenBank/DDBJ databases">
        <authorList>
            <person name="Chiriac C."/>
            <person name="Salcher M."/>
            <person name="Ghai R."/>
            <person name="Kavagutti S V."/>
        </authorList>
    </citation>
    <scope>NUCLEOTIDE SEQUENCE</scope>
</reference>
<dbReference type="Pfam" id="PF02559">
    <property type="entry name" value="CarD_TRCF_RID"/>
    <property type="match status" value="1"/>
</dbReference>